<organism evidence="1 2">
    <name type="scientific">Brassica rapa subsp. trilocularis</name>
    <dbReference type="NCBI Taxonomy" id="1813537"/>
    <lineage>
        <taxon>Eukaryota</taxon>
        <taxon>Viridiplantae</taxon>
        <taxon>Streptophyta</taxon>
        <taxon>Embryophyta</taxon>
        <taxon>Tracheophyta</taxon>
        <taxon>Spermatophyta</taxon>
        <taxon>Magnoliopsida</taxon>
        <taxon>eudicotyledons</taxon>
        <taxon>Gunneridae</taxon>
        <taxon>Pentapetalae</taxon>
        <taxon>rosids</taxon>
        <taxon>malvids</taxon>
        <taxon>Brassicales</taxon>
        <taxon>Brassicaceae</taxon>
        <taxon>Brassiceae</taxon>
        <taxon>Brassica</taxon>
    </lineage>
</organism>
<accession>A0ABQ7LHZ6</accession>
<name>A0ABQ7LHZ6_BRACM</name>
<proteinExistence type="predicted"/>
<dbReference type="EMBL" id="JADBGQ010000008">
    <property type="protein sequence ID" value="KAG5385421.1"/>
    <property type="molecule type" value="Genomic_DNA"/>
</dbReference>
<reference evidence="1 2" key="1">
    <citation type="submission" date="2021-03" db="EMBL/GenBank/DDBJ databases">
        <authorList>
            <person name="King G.J."/>
            <person name="Bancroft I."/>
            <person name="Baten A."/>
            <person name="Bloomfield J."/>
            <person name="Borpatragohain P."/>
            <person name="He Z."/>
            <person name="Irish N."/>
            <person name="Irwin J."/>
            <person name="Liu K."/>
            <person name="Mauleon R.P."/>
            <person name="Moore J."/>
            <person name="Morris R."/>
            <person name="Ostergaard L."/>
            <person name="Wang B."/>
            <person name="Wells R."/>
        </authorList>
    </citation>
    <scope>NUCLEOTIDE SEQUENCE [LARGE SCALE GENOMIC DNA]</scope>
    <source>
        <strain evidence="1">R-o-18</strain>
        <tissue evidence="1">Leaf</tissue>
    </source>
</reference>
<protein>
    <submittedName>
        <fullName evidence="1">Uncharacterized protein</fullName>
    </submittedName>
</protein>
<dbReference type="Proteomes" id="UP000823674">
    <property type="component" value="Chromosome A09"/>
</dbReference>
<evidence type="ECO:0000313" key="2">
    <source>
        <dbReference type="Proteomes" id="UP000823674"/>
    </source>
</evidence>
<comment type="caution">
    <text evidence="1">The sequence shown here is derived from an EMBL/GenBank/DDBJ whole genome shotgun (WGS) entry which is preliminary data.</text>
</comment>
<feature type="non-terminal residue" evidence="1">
    <location>
        <position position="1"/>
    </location>
</feature>
<evidence type="ECO:0000313" key="1">
    <source>
        <dbReference type="EMBL" id="KAG5385421.1"/>
    </source>
</evidence>
<gene>
    <name evidence="1" type="primary">A09p050920.1_BraROA</name>
    <name evidence="1" type="ORF">IGI04_036891</name>
</gene>
<sequence length="100" mass="10843">EQRDNVVESSDLFASLLRLTHLLSRISSFCKSPSSLSLNILLHTDTWRSQDNNRDASSLFCDEVTPPPLLCDRSAPLPRLVSLENQSSGVGSGTEAGLTA</sequence>
<keyword evidence="2" id="KW-1185">Reference proteome</keyword>